<name>A0A178MBQ2_9CHLR</name>
<dbReference type="InterPro" id="IPR001182">
    <property type="entry name" value="FtsW/RodA"/>
</dbReference>
<evidence type="ECO:0000313" key="7">
    <source>
        <dbReference type="EMBL" id="OAN46182.1"/>
    </source>
</evidence>
<dbReference type="GO" id="GO:0051301">
    <property type="term" value="P:cell division"/>
    <property type="evidence" value="ECO:0007669"/>
    <property type="project" value="InterPro"/>
</dbReference>
<evidence type="ECO:0000256" key="5">
    <source>
        <dbReference type="ARBA" id="ARBA00023136"/>
    </source>
</evidence>
<keyword evidence="5 6" id="KW-0472">Membrane</keyword>
<feature type="transmembrane region" description="Helical" evidence="6">
    <location>
        <begin position="170"/>
        <end position="188"/>
    </location>
</feature>
<dbReference type="Proteomes" id="UP000078287">
    <property type="component" value="Unassembled WGS sequence"/>
</dbReference>
<evidence type="ECO:0000256" key="2">
    <source>
        <dbReference type="ARBA" id="ARBA00022692"/>
    </source>
</evidence>
<reference evidence="7 8" key="1">
    <citation type="submission" date="2016-04" db="EMBL/GenBank/DDBJ databases">
        <title>Chloroflexus islandicus sp. nov., a thermophilic filamentous anoxygenic phototrophic bacterium from geyser Strokkur (Iceland).</title>
        <authorList>
            <person name="Gaisin V.A."/>
            <person name="Kalashnikov A.M."/>
            <person name="Sukhacheva M.V."/>
            <person name="Grouzdev D.S."/>
            <person name="Ivanov T.M."/>
            <person name="Kuznetsov B."/>
            <person name="Gorlenko V.M."/>
        </authorList>
    </citation>
    <scope>NUCLEOTIDE SEQUENCE [LARGE SCALE GENOMIC DNA]</scope>
    <source>
        <strain evidence="8">isl-2</strain>
    </source>
</reference>
<dbReference type="GO" id="GO:0005886">
    <property type="term" value="C:plasma membrane"/>
    <property type="evidence" value="ECO:0007669"/>
    <property type="project" value="TreeGrafter"/>
</dbReference>
<feature type="transmembrane region" description="Helical" evidence="6">
    <location>
        <begin position="268"/>
        <end position="285"/>
    </location>
</feature>
<dbReference type="STRING" id="1707952.A6A03_13030"/>
<dbReference type="GO" id="GO:0032153">
    <property type="term" value="C:cell division site"/>
    <property type="evidence" value="ECO:0007669"/>
    <property type="project" value="TreeGrafter"/>
</dbReference>
<keyword evidence="2 6" id="KW-0812">Transmembrane</keyword>
<evidence type="ECO:0000256" key="3">
    <source>
        <dbReference type="ARBA" id="ARBA00022960"/>
    </source>
</evidence>
<evidence type="ECO:0000256" key="6">
    <source>
        <dbReference type="SAM" id="Phobius"/>
    </source>
</evidence>
<protein>
    <submittedName>
        <fullName evidence="7">Cell cycle protein</fullName>
    </submittedName>
</protein>
<dbReference type="Pfam" id="PF01098">
    <property type="entry name" value="FTSW_RODA_SPOVE"/>
    <property type="match status" value="1"/>
</dbReference>
<organism evidence="7 8">
    <name type="scientific">Chloroflexus islandicus</name>
    <dbReference type="NCBI Taxonomy" id="1707952"/>
    <lineage>
        <taxon>Bacteria</taxon>
        <taxon>Bacillati</taxon>
        <taxon>Chloroflexota</taxon>
        <taxon>Chloroflexia</taxon>
        <taxon>Chloroflexales</taxon>
        <taxon>Chloroflexineae</taxon>
        <taxon>Chloroflexaceae</taxon>
        <taxon>Chloroflexus</taxon>
    </lineage>
</organism>
<dbReference type="GO" id="GO:0015648">
    <property type="term" value="F:lipid-linked peptidoglycan transporter activity"/>
    <property type="evidence" value="ECO:0007669"/>
    <property type="project" value="TreeGrafter"/>
</dbReference>
<feature type="transmembrane region" description="Helical" evidence="6">
    <location>
        <begin position="52"/>
        <end position="71"/>
    </location>
</feature>
<feature type="transmembrane region" description="Helical" evidence="6">
    <location>
        <begin position="290"/>
        <end position="310"/>
    </location>
</feature>
<proteinExistence type="predicted"/>
<feature type="transmembrane region" description="Helical" evidence="6">
    <location>
        <begin position="366"/>
        <end position="390"/>
    </location>
</feature>
<feature type="transmembrane region" description="Helical" evidence="6">
    <location>
        <begin position="245"/>
        <end position="262"/>
    </location>
</feature>
<evidence type="ECO:0000256" key="4">
    <source>
        <dbReference type="ARBA" id="ARBA00022989"/>
    </source>
</evidence>
<evidence type="ECO:0000313" key="8">
    <source>
        <dbReference type="Proteomes" id="UP000078287"/>
    </source>
</evidence>
<feature type="transmembrane region" description="Helical" evidence="6">
    <location>
        <begin position="411"/>
        <end position="432"/>
    </location>
</feature>
<gene>
    <name evidence="7" type="ORF">A6A03_13030</name>
</gene>
<feature type="transmembrane region" description="Helical" evidence="6">
    <location>
        <begin position="131"/>
        <end position="149"/>
    </location>
</feature>
<dbReference type="PANTHER" id="PTHR30474:SF3">
    <property type="entry name" value="PEPTIDOGLYCAN GLYCOSYLTRANSFERASE RODA"/>
    <property type="match status" value="1"/>
</dbReference>
<evidence type="ECO:0000256" key="1">
    <source>
        <dbReference type="ARBA" id="ARBA00004141"/>
    </source>
</evidence>
<keyword evidence="3" id="KW-0133">Cell shape</keyword>
<dbReference type="EMBL" id="LWQS01000047">
    <property type="protein sequence ID" value="OAN46182.1"/>
    <property type="molecule type" value="Genomic_DNA"/>
</dbReference>
<sequence>MATLRAAFTQLRRLRTVELQLLVTVLLFFAAGYLLVVVATGQSELQTTLSGLASILWPSSLPLLLFVAISLGLSWRSPTADQLILPLVALLAGLSLMMTARLEPGLNQIAFCSNAAGERFPCYEGIAAKQTLWVTLGAVIMAAILFTPLDRICIRLFRLSFIDVLDHYRYLWLSLGLLLILATFIFGVDPNASGVRVWFNLGFFYFQPSELLKIILVIFMASYLNEYREVVQSNYRLGPLKLPPLPYLVPLVGMWGIAMLTIVFQRDLGAALLLFGVFLAMLYVATGSGLYVMVGMAAFAGGAYLLYRFLPIVGLRVSVWLDPWATAQGSGYQIVQAIYALASGGIFGAGLGRGVPEYVPAVHTDFIFVAIGEEMGLAGTLAVLIAYLLLIFRGYHLALAIPGRFRGFEQLLVVGLTSIIAVQSLIILGGNLRLIPLTGITLPFISYGGSSIIINFLIVGLLLRISVSDQRY</sequence>
<keyword evidence="4 6" id="KW-1133">Transmembrane helix</keyword>
<dbReference type="PANTHER" id="PTHR30474">
    <property type="entry name" value="CELL CYCLE PROTEIN"/>
    <property type="match status" value="1"/>
</dbReference>
<dbReference type="OrthoDB" id="9812661at2"/>
<keyword evidence="8" id="KW-1185">Reference proteome</keyword>
<feature type="transmembrane region" description="Helical" evidence="6">
    <location>
        <begin position="21"/>
        <end position="40"/>
    </location>
</feature>
<dbReference type="RefSeq" id="WP_066786149.1">
    <property type="nucleotide sequence ID" value="NZ_LWQS01000047.1"/>
</dbReference>
<feature type="transmembrane region" description="Helical" evidence="6">
    <location>
        <begin position="203"/>
        <end position="224"/>
    </location>
</feature>
<comment type="caution">
    <text evidence="7">The sequence shown here is derived from an EMBL/GenBank/DDBJ whole genome shotgun (WGS) entry which is preliminary data.</text>
</comment>
<dbReference type="AlphaFoldDB" id="A0A178MBQ2"/>
<accession>A0A178MBQ2</accession>
<comment type="subcellular location">
    <subcellularLocation>
        <location evidence="1">Membrane</location>
        <topology evidence="1">Multi-pass membrane protein</topology>
    </subcellularLocation>
</comment>
<dbReference type="GO" id="GO:0008360">
    <property type="term" value="P:regulation of cell shape"/>
    <property type="evidence" value="ECO:0007669"/>
    <property type="project" value="UniProtKB-KW"/>
</dbReference>
<feature type="transmembrane region" description="Helical" evidence="6">
    <location>
        <begin position="444"/>
        <end position="463"/>
    </location>
</feature>